<feature type="compositionally biased region" description="Acidic residues" evidence="1">
    <location>
        <begin position="718"/>
        <end position="741"/>
    </location>
</feature>
<accession>A0A8X6U0L0</accession>
<evidence type="ECO:0000313" key="4">
    <source>
        <dbReference type="Proteomes" id="UP000887013"/>
    </source>
</evidence>
<proteinExistence type="predicted"/>
<gene>
    <name evidence="3" type="primary">AVEN_259404_1</name>
    <name evidence="3" type="ORF">NPIL_500321</name>
</gene>
<feature type="compositionally biased region" description="Basic and acidic residues" evidence="1">
    <location>
        <begin position="360"/>
        <end position="370"/>
    </location>
</feature>
<keyword evidence="4" id="KW-1185">Reference proteome</keyword>
<organism evidence="3 4">
    <name type="scientific">Nephila pilipes</name>
    <name type="common">Giant wood spider</name>
    <name type="synonym">Nephila maculata</name>
    <dbReference type="NCBI Taxonomy" id="299642"/>
    <lineage>
        <taxon>Eukaryota</taxon>
        <taxon>Metazoa</taxon>
        <taxon>Ecdysozoa</taxon>
        <taxon>Arthropoda</taxon>
        <taxon>Chelicerata</taxon>
        <taxon>Arachnida</taxon>
        <taxon>Araneae</taxon>
        <taxon>Araneomorphae</taxon>
        <taxon>Entelegynae</taxon>
        <taxon>Araneoidea</taxon>
        <taxon>Nephilidae</taxon>
        <taxon>Nephila</taxon>
    </lineage>
</organism>
<feature type="region of interest" description="Disordered" evidence="1">
    <location>
        <begin position="217"/>
        <end position="249"/>
    </location>
</feature>
<feature type="signal peptide" evidence="2">
    <location>
        <begin position="1"/>
        <end position="17"/>
    </location>
</feature>
<dbReference type="EMBL" id="BMAW01020712">
    <property type="protein sequence ID" value="GFT69525.1"/>
    <property type="molecule type" value="Genomic_DNA"/>
</dbReference>
<evidence type="ECO:0000256" key="1">
    <source>
        <dbReference type="SAM" id="MobiDB-lite"/>
    </source>
</evidence>
<feature type="compositionally biased region" description="Basic residues" evidence="1">
    <location>
        <begin position="691"/>
        <end position="704"/>
    </location>
</feature>
<feature type="compositionally biased region" description="Basic and acidic residues" evidence="1">
    <location>
        <begin position="232"/>
        <end position="248"/>
    </location>
</feature>
<feature type="compositionally biased region" description="Basic and acidic residues" evidence="1">
    <location>
        <begin position="386"/>
        <end position="417"/>
    </location>
</feature>
<feature type="compositionally biased region" description="Basic residues" evidence="1">
    <location>
        <begin position="418"/>
        <end position="427"/>
    </location>
</feature>
<feature type="compositionally biased region" description="Basic and acidic residues" evidence="1">
    <location>
        <begin position="559"/>
        <end position="576"/>
    </location>
</feature>
<comment type="caution">
    <text evidence="3">The sequence shown here is derived from an EMBL/GenBank/DDBJ whole genome shotgun (WGS) entry which is preliminary data.</text>
</comment>
<feature type="compositionally biased region" description="Acidic residues" evidence="1">
    <location>
        <begin position="643"/>
        <end position="673"/>
    </location>
</feature>
<feature type="compositionally biased region" description="Basic and acidic residues" evidence="1">
    <location>
        <begin position="533"/>
        <end position="550"/>
    </location>
</feature>
<feature type="compositionally biased region" description="Basic and acidic residues" evidence="1">
    <location>
        <begin position="428"/>
        <end position="526"/>
    </location>
</feature>
<dbReference type="Proteomes" id="UP000887013">
    <property type="component" value="Unassembled WGS sequence"/>
</dbReference>
<feature type="region of interest" description="Disordered" evidence="1">
    <location>
        <begin position="360"/>
        <end position="771"/>
    </location>
</feature>
<protein>
    <submittedName>
        <fullName evidence="3">Sushi domain-containing protein</fullName>
    </submittedName>
</protein>
<feature type="compositionally biased region" description="Basic and acidic residues" evidence="1">
    <location>
        <begin position="749"/>
        <end position="763"/>
    </location>
</feature>
<feature type="compositionally biased region" description="Basic and acidic residues" evidence="1">
    <location>
        <begin position="612"/>
        <end position="642"/>
    </location>
</feature>
<dbReference type="AlphaFoldDB" id="A0A8X6U0L0"/>
<dbReference type="OrthoDB" id="6437128at2759"/>
<reference evidence="3" key="1">
    <citation type="submission" date="2020-08" db="EMBL/GenBank/DDBJ databases">
        <title>Multicomponent nature underlies the extraordinary mechanical properties of spider dragline silk.</title>
        <authorList>
            <person name="Kono N."/>
            <person name="Nakamura H."/>
            <person name="Mori M."/>
            <person name="Yoshida Y."/>
            <person name="Ohtoshi R."/>
            <person name="Malay A.D."/>
            <person name="Moran D.A.P."/>
            <person name="Tomita M."/>
            <person name="Numata K."/>
            <person name="Arakawa K."/>
        </authorList>
    </citation>
    <scope>NUCLEOTIDE SEQUENCE</scope>
</reference>
<sequence>MFYHFSVFLFLAASAPAIEVTSNKTLKEVTLETDDGNKTQIGVSKWNNISTSAVDWYVKEWIRDVLQLDNTQSNRIHIPLLSEKDSSIGSDWVIKKYCFNKGSERVCMQVSTKNETSNETPVKLRIFRLGDNSEVGDNTDDLYFPGSEENTEIYDFRDNLDPSGNIRRVKLHKRDTSSNLLRSNFQAPAAPHWSALLYVSPCHNYVRPDPWICPERQYRPLQSKNPNSIDGGRNETKENHNETDKQDYKQNYSLDQIYKYLNEVKRNLEKTKERGDVFLGKMDEYTPLMTDDKYSRFKVPRKSENKKMKRRSTSEVSNGKNFNVKYKAVFLKRRNSKGNTEEQDANVEYETIITGKKNSESNKTVNKDKATLGIGGKQKNKNLNNIDKEIERNSDKIVKNAGEERNRKSDTKIDKMYKKLHLKKRQKRSADTEDKGQDNDKKDSETKKDEDKEDKKEDDKNKKENEGDGGKKEENEDKSDSKEDKENKDEKNKDNKDKDGGNNDKDGSDDKKEKDEDKNKGDKDENKEDEDEGKNNKDKDKGKSNRDRFNKILRLKTTKAKDKNKNKNDKENSDEKNQDEDDNNNKDDEKDDNKKEDNGKDDDDKEDNGKDDDDKKDKGKDDDVKKDNGKDDDDKKDNGKDDDKEDDGEEDDEDDEDEDADDNENEASDENDEDKNKDEAVEDIVLDTKKSGKKSSRGGKKSPSVKKYSGPKMIHEDDVYDEENDTEEDSESESDDSDEERDGPVGKSVRSDRKYDRHGHYDSYDDDYETYDEDYDSYEDRRGNRPNVYGNKCKLPAPLKTAEVLCKMQGNKVSCTLYCIHGYTFPEGIQRDTSCSLDEGKWKKKFDECSPFVDCTLRLKTVGNLKCVTNTVMKGPQCSIQCGKYANRPEVAKQTYDCNARGEWKPKLPHCVEKESINLVKAPDIREHDSLDMEYP</sequence>
<evidence type="ECO:0000313" key="3">
    <source>
        <dbReference type="EMBL" id="GFT69525.1"/>
    </source>
</evidence>
<name>A0A8X6U0L0_NEPPI</name>
<feature type="compositionally biased region" description="Acidic residues" evidence="1">
    <location>
        <begin position="599"/>
        <end position="611"/>
    </location>
</feature>
<evidence type="ECO:0000256" key="2">
    <source>
        <dbReference type="SAM" id="SignalP"/>
    </source>
</evidence>
<feature type="compositionally biased region" description="Basic and acidic residues" evidence="1">
    <location>
        <begin position="583"/>
        <end position="598"/>
    </location>
</feature>
<feature type="chain" id="PRO_5036462623" evidence="2">
    <location>
        <begin position="18"/>
        <end position="936"/>
    </location>
</feature>
<keyword evidence="2" id="KW-0732">Signal</keyword>